<evidence type="ECO:0000256" key="4">
    <source>
        <dbReference type="ARBA" id="ARBA00046271"/>
    </source>
</evidence>
<reference evidence="5 6" key="2">
    <citation type="journal article" date="2012" name="PLoS Pathog.">
        <title>Diverse lifestyles and strategies of plant pathogenesis encoded in the genomes of eighteen Dothideomycetes fungi.</title>
        <authorList>
            <person name="Ohm R.A."/>
            <person name="Feau N."/>
            <person name="Henrissat B."/>
            <person name="Schoch C.L."/>
            <person name="Horwitz B.A."/>
            <person name="Barry K.W."/>
            <person name="Condon B.J."/>
            <person name="Copeland A.C."/>
            <person name="Dhillon B."/>
            <person name="Glaser F."/>
            <person name="Hesse C.N."/>
            <person name="Kosti I."/>
            <person name="LaButti K."/>
            <person name="Lindquist E.A."/>
            <person name="Lucas S."/>
            <person name="Salamov A.A."/>
            <person name="Bradshaw R.E."/>
            <person name="Ciuffetti L."/>
            <person name="Hamelin R.C."/>
            <person name="Kema G.H.J."/>
            <person name="Lawrence C."/>
            <person name="Scott J.A."/>
            <person name="Spatafora J.W."/>
            <person name="Turgeon B.G."/>
            <person name="de Wit P.J.G.M."/>
            <person name="Zhong S."/>
            <person name="Goodwin S.B."/>
            <person name="Grigoriev I.V."/>
        </authorList>
    </citation>
    <scope>NUCLEOTIDE SEQUENCE [LARGE SCALE GENOMIC DNA]</scope>
    <source>
        <strain evidence="6">NZE10 / CBS 128990</strain>
    </source>
</reference>
<dbReference type="STRING" id="675120.N1Q3T6"/>
<name>N1Q3T6_DOTSN</name>
<evidence type="ECO:0008006" key="7">
    <source>
        <dbReference type="Google" id="ProtNLM"/>
    </source>
</evidence>
<evidence type="ECO:0000313" key="6">
    <source>
        <dbReference type="Proteomes" id="UP000016933"/>
    </source>
</evidence>
<sequence>MVADALIYHPEVAHFNRFVATTVGRDKLLRTIQYFSRFLAWYLYRTNHPASTVAVPETIKKQFSSVRKAIRIGKFVEHLKAAAIASDSKSLDPVLKYLAVGRQLGYAVYLGLDTLCYIDQSGIYKLKQGARLQREAYRAWFAGLVCNIAAGGYTLWNMREVAKRQEASGDAEKVVEQKRLEKERGAAQLQLLSDVCDITIPANAIYGRFDDGIVGIAGTVSSLIGLQAAWAKTG</sequence>
<dbReference type="eggNOG" id="KOG4186">
    <property type="taxonomic scope" value="Eukaryota"/>
</dbReference>
<keyword evidence="1" id="KW-0962">Peroxisome biogenesis</keyword>
<dbReference type="PANTHER" id="PTHR12652:SF50">
    <property type="entry name" value="PEROXIN 11"/>
    <property type="match status" value="1"/>
</dbReference>
<dbReference type="EMBL" id="KB446535">
    <property type="protein sequence ID" value="EME50357.1"/>
    <property type="molecule type" value="Genomic_DNA"/>
</dbReference>
<gene>
    <name evidence="5" type="ORF">DOTSEDRAFT_69028</name>
</gene>
<comment type="subcellular location">
    <subcellularLocation>
        <location evidence="4">Peroxisome membrane</location>
    </subcellularLocation>
</comment>
<proteinExistence type="predicted"/>
<reference evidence="6" key="1">
    <citation type="journal article" date="2012" name="PLoS Genet.">
        <title>The genomes of the fungal plant pathogens Cladosporium fulvum and Dothistroma septosporum reveal adaptation to different hosts and lifestyles but also signatures of common ancestry.</title>
        <authorList>
            <person name="de Wit P.J.G.M."/>
            <person name="van der Burgt A."/>
            <person name="Oekmen B."/>
            <person name="Stergiopoulos I."/>
            <person name="Abd-Elsalam K.A."/>
            <person name="Aerts A.L."/>
            <person name="Bahkali A.H."/>
            <person name="Beenen H.G."/>
            <person name="Chettri P."/>
            <person name="Cox M.P."/>
            <person name="Datema E."/>
            <person name="de Vries R.P."/>
            <person name="Dhillon B."/>
            <person name="Ganley A.R."/>
            <person name="Griffiths S.A."/>
            <person name="Guo Y."/>
            <person name="Hamelin R.C."/>
            <person name="Henrissat B."/>
            <person name="Kabir M.S."/>
            <person name="Jashni M.K."/>
            <person name="Kema G."/>
            <person name="Klaubauf S."/>
            <person name="Lapidus A."/>
            <person name="Levasseur A."/>
            <person name="Lindquist E."/>
            <person name="Mehrabi R."/>
            <person name="Ohm R.A."/>
            <person name="Owen T.J."/>
            <person name="Salamov A."/>
            <person name="Schwelm A."/>
            <person name="Schijlen E."/>
            <person name="Sun H."/>
            <person name="van den Burg H.A."/>
            <person name="van Ham R.C.H.J."/>
            <person name="Zhang S."/>
            <person name="Goodwin S.B."/>
            <person name="Grigoriev I.V."/>
            <person name="Collemare J."/>
            <person name="Bradshaw R.E."/>
        </authorList>
    </citation>
    <scope>NUCLEOTIDE SEQUENCE [LARGE SCALE GENOMIC DNA]</scope>
    <source>
        <strain evidence="6">NZE10 / CBS 128990</strain>
    </source>
</reference>
<protein>
    <recommendedName>
        <fullName evidence="7">Peroxisomal biogenesis factor 11</fullName>
    </recommendedName>
</protein>
<dbReference type="GO" id="GO:0005778">
    <property type="term" value="C:peroxisomal membrane"/>
    <property type="evidence" value="ECO:0007669"/>
    <property type="project" value="UniProtKB-SubCell"/>
</dbReference>
<keyword evidence="6" id="KW-1185">Reference proteome</keyword>
<keyword evidence="3" id="KW-0576">Peroxisome</keyword>
<evidence type="ECO:0000256" key="3">
    <source>
        <dbReference type="ARBA" id="ARBA00023140"/>
    </source>
</evidence>
<evidence type="ECO:0000256" key="2">
    <source>
        <dbReference type="ARBA" id="ARBA00023136"/>
    </source>
</evidence>
<organism evidence="5 6">
    <name type="scientific">Dothistroma septosporum (strain NZE10 / CBS 128990)</name>
    <name type="common">Red band needle blight fungus</name>
    <name type="synonym">Mycosphaerella pini</name>
    <dbReference type="NCBI Taxonomy" id="675120"/>
    <lineage>
        <taxon>Eukaryota</taxon>
        <taxon>Fungi</taxon>
        <taxon>Dikarya</taxon>
        <taxon>Ascomycota</taxon>
        <taxon>Pezizomycotina</taxon>
        <taxon>Dothideomycetes</taxon>
        <taxon>Dothideomycetidae</taxon>
        <taxon>Mycosphaerellales</taxon>
        <taxon>Mycosphaerellaceae</taxon>
        <taxon>Dothistroma</taxon>
    </lineage>
</organism>
<dbReference type="PANTHER" id="PTHR12652">
    <property type="entry name" value="PEROXISOMAL BIOGENESIS FACTOR 11"/>
    <property type="match status" value="1"/>
</dbReference>
<dbReference type="GO" id="GO:0016559">
    <property type="term" value="P:peroxisome fission"/>
    <property type="evidence" value="ECO:0007669"/>
    <property type="project" value="InterPro"/>
</dbReference>
<dbReference type="AlphaFoldDB" id="N1Q3T6"/>
<dbReference type="OMA" id="AYHPTVA"/>
<dbReference type="HOGENOM" id="CLU_049216_0_0_1"/>
<keyword evidence="2" id="KW-0472">Membrane</keyword>
<evidence type="ECO:0000313" key="5">
    <source>
        <dbReference type="EMBL" id="EME50357.1"/>
    </source>
</evidence>
<dbReference type="InterPro" id="IPR008733">
    <property type="entry name" value="PEX11"/>
</dbReference>
<dbReference type="OrthoDB" id="411017at2759"/>
<dbReference type="Pfam" id="PF05648">
    <property type="entry name" value="PEX11"/>
    <property type="match status" value="1"/>
</dbReference>
<evidence type="ECO:0000256" key="1">
    <source>
        <dbReference type="ARBA" id="ARBA00022593"/>
    </source>
</evidence>
<dbReference type="Proteomes" id="UP000016933">
    <property type="component" value="Unassembled WGS sequence"/>
</dbReference>
<accession>N1Q3T6</accession>